<evidence type="ECO:0000256" key="1">
    <source>
        <dbReference type="ARBA" id="ARBA00004167"/>
    </source>
</evidence>
<dbReference type="InterPro" id="IPR039010">
    <property type="entry name" value="Synaptotagmin_SMP"/>
</dbReference>
<dbReference type="FunFam" id="2.60.40.150:FF:000135">
    <property type="entry name" value="Plant synaptotagmin"/>
    <property type="match status" value="1"/>
</dbReference>
<keyword evidence="4" id="KW-0812">Transmembrane</keyword>
<evidence type="ECO:0000256" key="8">
    <source>
        <dbReference type="ARBA" id="ARBA00022989"/>
    </source>
</evidence>
<dbReference type="SUPFAM" id="SSF49562">
    <property type="entry name" value="C2 domain (Calcium/lipid-binding domain, CaLB)"/>
    <property type="match status" value="2"/>
</dbReference>
<dbReference type="GO" id="GO:0008289">
    <property type="term" value="F:lipid binding"/>
    <property type="evidence" value="ECO:0007669"/>
    <property type="project" value="UniProtKB-KW"/>
</dbReference>
<name>A0A178U7X0_ARATH</name>
<dbReference type="CDD" id="cd00030">
    <property type="entry name" value="C2"/>
    <property type="match status" value="2"/>
</dbReference>
<keyword evidence="7" id="KW-0106">Calcium</keyword>
<feature type="domain" description="C2" evidence="13">
    <location>
        <begin position="252"/>
        <end position="373"/>
    </location>
</feature>
<keyword evidence="6" id="KW-0677">Repeat</keyword>
<dbReference type="GO" id="GO:0016020">
    <property type="term" value="C:membrane"/>
    <property type="evidence" value="ECO:0007669"/>
    <property type="project" value="UniProtKB-SubCell"/>
</dbReference>
<dbReference type="CDD" id="cd21677">
    <property type="entry name" value="SMP_SYT"/>
    <property type="match status" value="1"/>
</dbReference>
<keyword evidence="5" id="KW-0479">Metal-binding</keyword>
<comment type="subcellular location">
    <subcellularLocation>
        <location evidence="1">Membrane</location>
        <topology evidence="1">Single-pass membrane protein</topology>
    </subcellularLocation>
</comment>
<evidence type="ECO:0000256" key="6">
    <source>
        <dbReference type="ARBA" id="ARBA00022737"/>
    </source>
</evidence>
<dbReference type="GO" id="GO:0005737">
    <property type="term" value="C:cytoplasm"/>
    <property type="evidence" value="ECO:0007669"/>
    <property type="project" value="UniProtKB-ARBA"/>
</dbReference>
<accession>A0A178U7X0</accession>
<dbReference type="EMBL" id="LUHQ01000005">
    <property type="protein sequence ID" value="OAO89725.1"/>
    <property type="molecule type" value="Genomic_DNA"/>
</dbReference>
<evidence type="ECO:0000256" key="11">
    <source>
        <dbReference type="ARBA" id="ARBA00023136"/>
    </source>
</evidence>
<dbReference type="PROSITE" id="PS50004">
    <property type="entry name" value="C2"/>
    <property type="match status" value="2"/>
</dbReference>
<evidence type="ECO:0000256" key="9">
    <source>
        <dbReference type="ARBA" id="ARBA00023055"/>
    </source>
</evidence>
<reference evidence="16" key="1">
    <citation type="journal article" date="2016" name="Proc. Natl. Acad. Sci. U.S.A.">
        <title>Chromosome-level assembly of Arabidopsis thaliana Ler reveals the extent of translocation and inversion polymorphisms.</title>
        <authorList>
            <person name="Zapata L."/>
            <person name="Ding J."/>
            <person name="Willing E.M."/>
            <person name="Hartwig B."/>
            <person name="Bezdan D."/>
            <person name="Jiao W.B."/>
            <person name="Patel V."/>
            <person name="Velikkakam James G."/>
            <person name="Koornneef M."/>
            <person name="Ossowski S."/>
            <person name="Schneeberger K."/>
        </authorList>
    </citation>
    <scope>NUCLEOTIDE SEQUENCE [LARGE SCALE GENOMIC DNA]</scope>
    <source>
        <strain evidence="16">cv. Landsberg erecta</strain>
    </source>
</reference>
<comment type="function">
    <text evidence="12">May be involved in membrane trafficking.</text>
</comment>
<dbReference type="PANTHER" id="PTHR10774:SF178">
    <property type="entry name" value="SYNAPTOTAGMIN-4"/>
    <property type="match status" value="1"/>
</dbReference>
<evidence type="ECO:0000256" key="5">
    <source>
        <dbReference type="ARBA" id="ARBA00022723"/>
    </source>
</evidence>
<dbReference type="SMART" id="SM00239">
    <property type="entry name" value="C2"/>
    <property type="match status" value="2"/>
</dbReference>
<evidence type="ECO:0000256" key="10">
    <source>
        <dbReference type="ARBA" id="ARBA00023121"/>
    </source>
</evidence>
<sequence>MGFLFGLFIGIAVSFGLVVAFARYSSVRSTRRADLAKTIAAFARMTVQDSRKLLPGDFYPSWVVFSQRQKLSYSKCLLNWLNLELEKIWPYVNEAASELIKSSVEPVLEQYTPAMLASLKFSKFTLGTVAPQFTGVSILESESGPNGITMELEMQWDGNPKIVLDVKTLLGVSLPIEVKNIGFTGVFRLIFKPLVDEFPCFGALSYSLREKKGLDFTLKVIGGELTSIPGISDAIEETIRDAIEDSITWPVRKIIPILPGDYSDLELKPVGKLDVKLVQAKDLANKDMIGKSDPYAVVFIRPLPDRTKKTKTISNSLNPIWNEHFEFIVEDVSTQHLTVRVFDDEGVGSSQLIGAAQVPLNELVPGKVKDIWLKLVKDLEIQRDTKNRGQVQLELLYCPLGKEGGLKNPFNPDYSLTILEKVLKPESEDSDATDMKKLVTSKKKDVIVRGVLSVTVVAAEDLPAVDFMGKADAFVVITLKKSETKSKTRVVPDSLNPVWNQTFDFVVEDALHDLLTLEVWDHDKFGKDKIGRVIMTLTRVMLEGEFQEWFELDGAKSGKLCVHLKWTPRLKLRDAS</sequence>
<evidence type="ECO:0000256" key="4">
    <source>
        <dbReference type="ARBA" id="ARBA00022692"/>
    </source>
</evidence>
<dbReference type="ExpressionAtlas" id="A0A178U7X0">
    <property type="expression patterns" value="baseline and differential"/>
</dbReference>
<dbReference type="InterPro" id="IPR000008">
    <property type="entry name" value="C2_dom"/>
</dbReference>
<evidence type="ECO:0000256" key="3">
    <source>
        <dbReference type="ARBA" id="ARBA00022448"/>
    </source>
</evidence>
<evidence type="ECO:0000313" key="16">
    <source>
        <dbReference type="Proteomes" id="UP000078284"/>
    </source>
</evidence>
<keyword evidence="11" id="KW-0472">Membrane</keyword>
<comment type="caution">
    <text evidence="15">The sequence shown here is derived from an EMBL/GenBank/DDBJ whole genome shotgun (WGS) entry which is preliminary data.</text>
</comment>
<keyword evidence="8" id="KW-1133">Transmembrane helix</keyword>
<dbReference type="PROSITE" id="PS51847">
    <property type="entry name" value="SMP"/>
    <property type="match status" value="1"/>
</dbReference>
<keyword evidence="3" id="KW-0813">Transport</keyword>
<protein>
    <submittedName>
        <fullName evidence="15">SYTD</fullName>
    </submittedName>
</protein>
<dbReference type="InterPro" id="IPR035892">
    <property type="entry name" value="C2_domain_sf"/>
</dbReference>
<feature type="domain" description="SMP-LTD" evidence="14">
    <location>
        <begin position="74"/>
        <end position="258"/>
    </location>
</feature>
<dbReference type="AlphaFoldDB" id="A0A178U7X0"/>
<gene>
    <name evidence="15" type="ordered locus">AXX17_At5g10790</name>
</gene>
<dbReference type="GO" id="GO:0012505">
    <property type="term" value="C:endomembrane system"/>
    <property type="evidence" value="ECO:0007669"/>
    <property type="project" value="UniProtKB-ARBA"/>
</dbReference>
<evidence type="ECO:0000259" key="14">
    <source>
        <dbReference type="PROSITE" id="PS51847"/>
    </source>
</evidence>
<dbReference type="PANTHER" id="PTHR10774">
    <property type="entry name" value="EXTENDED SYNAPTOTAGMIN-RELATED"/>
    <property type="match status" value="1"/>
</dbReference>
<evidence type="ECO:0000256" key="7">
    <source>
        <dbReference type="ARBA" id="ARBA00022837"/>
    </source>
</evidence>
<dbReference type="GO" id="GO:0046872">
    <property type="term" value="F:metal ion binding"/>
    <property type="evidence" value="ECO:0007669"/>
    <property type="project" value="UniProtKB-KW"/>
</dbReference>
<organism evidence="15 16">
    <name type="scientific">Arabidopsis thaliana</name>
    <name type="common">Mouse-ear cress</name>
    <dbReference type="NCBI Taxonomy" id="3702"/>
    <lineage>
        <taxon>Eukaryota</taxon>
        <taxon>Viridiplantae</taxon>
        <taxon>Streptophyta</taxon>
        <taxon>Embryophyta</taxon>
        <taxon>Tracheophyta</taxon>
        <taxon>Spermatophyta</taxon>
        <taxon>Magnoliopsida</taxon>
        <taxon>eudicotyledons</taxon>
        <taxon>Gunneridae</taxon>
        <taxon>Pentapetalae</taxon>
        <taxon>rosids</taxon>
        <taxon>malvids</taxon>
        <taxon>Brassicales</taxon>
        <taxon>Brassicaceae</taxon>
        <taxon>Camelineae</taxon>
        <taxon>Arabidopsis</taxon>
    </lineage>
</organism>
<dbReference type="Pfam" id="PF17047">
    <property type="entry name" value="SMP_LBD"/>
    <property type="match status" value="1"/>
</dbReference>
<keyword evidence="9" id="KW-0445">Lipid transport</keyword>
<feature type="domain" description="C2" evidence="13">
    <location>
        <begin position="433"/>
        <end position="550"/>
    </location>
</feature>
<dbReference type="InterPro" id="IPR045050">
    <property type="entry name" value="Synaptotagmin_plant"/>
</dbReference>
<evidence type="ECO:0000256" key="12">
    <source>
        <dbReference type="ARBA" id="ARBA00058920"/>
    </source>
</evidence>
<evidence type="ECO:0000256" key="2">
    <source>
        <dbReference type="ARBA" id="ARBA00006996"/>
    </source>
</evidence>
<dbReference type="Gene3D" id="2.60.40.150">
    <property type="entry name" value="C2 domain"/>
    <property type="match status" value="2"/>
</dbReference>
<dbReference type="Proteomes" id="UP000078284">
    <property type="component" value="Chromosome 5"/>
</dbReference>
<evidence type="ECO:0000313" key="15">
    <source>
        <dbReference type="EMBL" id="OAO89725.1"/>
    </source>
</evidence>
<evidence type="ECO:0000259" key="13">
    <source>
        <dbReference type="PROSITE" id="PS50004"/>
    </source>
</evidence>
<keyword evidence="10" id="KW-0446">Lipid-binding</keyword>
<proteinExistence type="inferred from homology"/>
<dbReference type="InterPro" id="IPR031468">
    <property type="entry name" value="SMP_LBD"/>
</dbReference>
<dbReference type="FunFam" id="2.60.40.150:FF:000100">
    <property type="entry name" value="Extended synaptotagmin-2"/>
    <property type="match status" value="1"/>
</dbReference>
<dbReference type="GO" id="GO:0006869">
    <property type="term" value="P:lipid transport"/>
    <property type="evidence" value="ECO:0007669"/>
    <property type="project" value="UniProtKB-KW"/>
</dbReference>
<dbReference type="Pfam" id="PF00168">
    <property type="entry name" value="C2"/>
    <property type="match status" value="2"/>
</dbReference>
<comment type="similarity">
    <text evidence="2">Belongs to the synaptotagmin family.</text>
</comment>